<dbReference type="OrthoDB" id="1645589at2"/>
<reference evidence="15 16" key="1">
    <citation type="submission" date="2019-09" db="EMBL/GenBank/DDBJ databases">
        <title>Complete genome sequence of Arachidicoccus sp. B3-10 isolated from apple orchard soil.</title>
        <authorList>
            <person name="Kim H.S."/>
            <person name="Han K.-I."/>
            <person name="Suh M.K."/>
            <person name="Lee K.C."/>
            <person name="Eom M.K."/>
            <person name="Kim J.-S."/>
            <person name="Kang S.W."/>
            <person name="Sin Y."/>
            <person name="Lee J.-S."/>
        </authorList>
    </citation>
    <scope>NUCLEOTIDE SEQUENCE [LARGE SCALE GENOMIC DNA]</scope>
    <source>
        <strain evidence="15 16">B3-10</strain>
    </source>
</reference>
<keyword evidence="8 10" id="KW-0479">Metal-binding</keyword>
<feature type="binding site" evidence="10 14">
    <location>
        <position position="65"/>
    </location>
    <ligand>
        <name>substrate</name>
    </ligand>
</feature>
<feature type="binding site" evidence="10 14">
    <location>
        <begin position="196"/>
        <end position="197"/>
    </location>
    <ligand>
        <name>substrate</name>
    </ligand>
</feature>
<dbReference type="PROSITE" id="PS01086">
    <property type="entry name" value="RIBUL_P_3_EPIMER_2"/>
    <property type="match status" value="1"/>
</dbReference>
<comment type="cofactor">
    <cofactor evidence="5">
        <name>Fe(2+)</name>
        <dbReference type="ChEBI" id="CHEBI:29033"/>
    </cofactor>
</comment>
<dbReference type="GO" id="GO:0004750">
    <property type="term" value="F:D-ribulose-phosphate 3-epimerase activity"/>
    <property type="evidence" value="ECO:0007669"/>
    <property type="project" value="UniProtKB-UniRule"/>
</dbReference>
<dbReference type="GO" id="GO:0046872">
    <property type="term" value="F:metal ion binding"/>
    <property type="evidence" value="ECO:0007669"/>
    <property type="project" value="UniProtKB-UniRule"/>
</dbReference>
<evidence type="ECO:0000313" key="16">
    <source>
        <dbReference type="Proteomes" id="UP000292424"/>
    </source>
</evidence>
<keyword evidence="9 10" id="KW-0413">Isomerase</keyword>
<feature type="binding site" evidence="10 13">
    <location>
        <position position="174"/>
    </location>
    <ligand>
        <name>a divalent metal cation</name>
        <dbReference type="ChEBI" id="CHEBI:60240"/>
    </ligand>
</feature>
<feature type="binding site" evidence="10 13">
    <location>
        <position position="34"/>
    </location>
    <ligand>
        <name>a divalent metal cation</name>
        <dbReference type="ChEBI" id="CHEBI:60240"/>
    </ligand>
</feature>
<evidence type="ECO:0000256" key="13">
    <source>
        <dbReference type="PIRSR" id="PIRSR001461-2"/>
    </source>
</evidence>
<comment type="pathway">
    <text evidence="10">Carbohydrate degradation.</text>
</comment>
<keyword evidence="13" id="KW-0170">Cobalt</keyword>
<dbReference type="RefSeq" id="WP_131330379.1">
    <property type="nucleotide sequence ID" value="NZ_CP044016.1"/>
</dbReference>
<organism evidence="15 16">
    <name type="scientific">Rhizosphaericola mali</name>
    <dbReference type="NCBI Taxonomy" id="2545455"/>
    <lineage>
        <taxon>Bacteria</taxon>
        <taxon>Pseudomonadati</taxon>
        <taxon>Bacteroidota</taxon>
        <taxon>Chitinophagia</taxon>
        <taxon>Chitinophagales</taxon>
        <taxon>Chitinophagaceae</taxon>
        <taxon>Rhizosphaericola</taxon>
    </lineage>
</organism>
<dbReference type="InterPro" id="IPR026019">
    <property type="entry name" value="Ribul_P_3_epim"/>
</dbReference>
<dbReference type="HAMAP" id="MF_02227">
    <property type="entry name" value="RPE"/>
    <property type="match status" value="1"/>
</dbReference>
<dbReference type="AlphaFoldDB" id="A0A5P2G0V0"/>
<keyword evidence="13" id="KW-0862">Zinc</keyword>
<feature type="binding site" evidence="10 13">
    <location>
        <position position="65"/>
    </location>
    <ligand>
        <name>a divalent metal cation</name>
        <dbReference type="ChEBI" id="CHEBI:60240"/>
    </ligand>
</feature>
<feature type="active site" description="Proton donor" evidence="10 12">
    <location>
        <position position="174"/>
    </location>
</feature>
<comment type="catalytic activity">
    <reaction evidence="1 10 11">
        <text>D-ribulose 5-phosphate = D-xylulose 5-phosphate</text>
        <dbReference type="Rhea" id="RHEA:13677"/>
        <dbReference type="ChEBI" id="CHEBI:57737"/>
        <dbReference type="ChEBI" id="CHEBI:58121"/>
        <dbReference type="EC" id="5.1.3.1"/>
    </reaction>
</comment>
<dbReference type="InterPro" id="IPR013785">
    <property type="entry name" value="Aldolase_TIM"/>
</dbReference>
<feature type="binding site" evidence="10 14">
    <location>
        <begin position="141"/>
        <end position="144"/>
    </location>
    <ligand>
        <name>substrate</name>
    </ligand>
</feature>
<dbReference type="GO" id="GO:0005737">
    <property type="term" value="C:cytoplasm"/>
    <property type="evidence" value="ECO:0007669"/>
    <property type="project" value="UniProtKB-ARBA"/>
</dbReference>
<dbReference type="Pfam" id="PF00834">
    <property type="entry name" value="Ribul_P_3_epim"/>
    <property type="match status" value="1"/>
</dbReference>
<evidence type="ECO:0000256" key="5">
    <source>
        <dbReference type="ARBA" id="ARBA00001954"/>
    </source>
</evidence>
<comment type="cofactor">
    <cofactor evidence="10 13">
        <name>a divalent metal cation</name>
        <dbReference type="ChEBI" id="CHEBI:60240"/>
    </cofactor>
    <text evidence="10 13">Binds 1 divalent metal cation per subunit.</text>
</comment>
<sequence length="215" mass="23278">MAIVAPSFLASNFLQLQSEVDMVNESKAAWLHLDVMDGRFVPNISFGLPVIEAIRKATDKICDVHLMIEEPGKYAEAFKLAGADQLTVHIEACPHLHRNIEQIKALGMKAGIAVNPHTPIDFLQDIIEDVDLVNLMTVNPGFGGQKFIEHSLVKIRQLRRMIDEKGLNVEIEIDGGVNLSNAAQIIEAGATVLVAGSSVFGAQDPIAAIATLHAL</sequence>
<gene>
    <name evidence="10" type="primary">rpe</name>
    <name evidence="15" type="ORF">E0W69_012420</name>
</gene>
<dbReference type="Proteomes" id="UP000292424">
    <property type="component" value="Chromosome"/>
</dbReference>
<dbReference type="GO" id="GO:0006098">
    <property type="term" value="P:pentose-phosphate shunt"/>
    <property type="evidence" value="ECO:0007669"/>
    <property type="project" value="UniProtKB-UniRule"/>
</dbReference>
<dbReference type="InterPro" id="IPR011060">
    <property type="entry name" value="RibuloseP-bd_barrel"/>
</dbReference>
<accession>A0A5P2G0V0</accession>
<keyword evidence="10 11" id="KW-0119">Carbohydrate metabolism</keyword>
<protein>
    <recommendedName>
        <fullName evidence="7 10">Ribulose-phosphate 3-epimerase</fullName>
        <ecNumber evidence="7 10">5.1.3.1</ecNumber>
    </recommendedName>
</protein>
<proteinExistence type="inferred from homology"/>
<dbReference type="PANTHER" id="PTHR11749">
    <property type="entry name" value="RIBULOSE-5-PHOSPHATE-3-EPIMERASE"/>
    <property type="match status" value="1"/>
</dbReference>
<dbReference type="CDD" id="cd00429">
    <property type="entry name" value="RPE"/>
    <property type="match status" value="1"/>
</dbReference>
<dbReference type="SUPFAM" id="SSF51366">
    <property type="entry name" value="Ribulose-phoshate binding barrel"/>
    <property type="match status" value="1"/>
</dbReference>
<name>A0A5P2G0V0_9BACT</name>
<comment type="function">
    <text evidence="10">Catalyzes the reversible epimerization of D-ribulose 5-phosphate to D-xylulose 5-phosphate.</text>
</comment>
<feature type="binding site" evidence="10 14">
    <location>
        <position position="7"/>
    </location>
    <ligand>
        <name>substrate</name>
    </ligand>
</feature>
<dbReference type="NCBIfam" id="NF004076">
    <property type="entry name" value="PRK05581.1-4"/>
    <property type="match status" value="1"/>
</dbReference>
<dbReference type="NCBIfam" id="TIGR01163">
    <property type="entry name" value="rpe"/>
    <property type="match status" value="1"/>
</dbReference>
<evidence type="ECO:0000256" key="8">
    <source>
        <dbReference type="ARBA" id="ARBA00022723"/>
    </source>
</evidence>
<feature type="binding site" evidence="14">
    <location>
        <position position="176"/>
    </location>
    <ligand>
        <name>substrate</name>
    </ligand>
</feature>
<evidence type="ECO:0000256" key="3">
    <source>
        <dbReference type="ARBA" id="ARBA00001941"/>
    </source>
</evidence>
<comment type="cofactor">
    <cofactor evidence="3">
        <name>Co(2+)</name>
        <dbReference type="ChEBI" id="CHEBI:48828"/>
    </cofactor>
</comment>
<dbReference type="PROSITE" id="PS01085">
    <property type="entry name" value="RIBUL_P_3_EPIMER_1"/>
    <property type="match status" value="1"/>
</dbReference>
<evidence type="ECO:0000256" key="2">
    <source>
        <dbReference type="ARBA" id="ARBA00001936"/>
    </source>
</evidence>
<evidence type="ECO:0000256" key="14">
    <source>
        <dbReference type="PIRSR" id="PIRSR001461-3"/>
    </source>
</evidence>
<evidence type="ECO:0000256" key="1">
    <source>
        <dbReference type="ARBA" id="ARBA00001782"/>
    </source>
</evidence>
<feature type="binding site" evidence="10">
    <location>
        <begin position="174"/>
        <end position="176"/>
    </location>
    <ligand>
        <name>substrate</name>
    </ligand>
</feature>
<evidence type="ECO:0000256" key="6">
    <source>
        <dbReference type="ARBA" id="ARBA00009541"/>
    </source>
</evidence>
<evidence type="ECO:0000256" key="12">
    <source>
        <dbReference type="PIRSR" id="PIRSR001461-1"/>
    </source>
</evidence>
<evidence type="ECO:0000256" key="10">
    <source>
        <dbReference type="HAMAP-Rule" id="MF_02227"/>
    </source>
</evidence>
<keyword evidence="16" id="KW-1185">Reference proteome</keyword>
<evidence type="ECO:0000256" key="7">
    <source>
        <dbReference type="ARBA" id="ARBA00013188"/>
    </source>
</evidence>
<keyword evidence="13" id="KW-0464">Manganese</keyword>
<evidence type="ECO:0000313" key="15">
    <source>
        <dbReference type="EMBL" id="QES89434.1"/>
    </source>
</evidence>
<dbReference type="Gene3D" id="3.20.20.70">
    <property type="entry name" value="Aldolase class I"/>
    <property type="match status" value="1"/>
</dbReference>
<dbReference type="FunFam" id="3.20.20.70:FF:000004">
    <property type="entry name" value="Ribulose-phosphate 3-epimerase"/>
    <property type="match status" value="1"/>
</dbReference>
<comment type="cofactor">
    <cofactor evidence="2">
        <name>Mn(2+)</name>
        <dbReference type="ChEBI" id="CHEBI:29035"/>
    </cofactor>
</comment>
<feature type="active site" description="Proton acceptor" evidence="10 12">
    <location>
        <position position="34"/>
    </location>
</feature>
<dbReference type="InterPro" id="IPR000056">
    <property type="entry name" value="Ribul_P_3_epim-like"/>
</dbReference>
<dbReference type="GO" id="GO:0019323">
    <property type="term" value="P:pentose catabolic process"/>
    <property type="evidence" value="ECO:0007669"/>
    <property type="project" value="UniProtKB-UniRule"/>
</dbReference>
<evidence type="ECO:0000256" key="11">
    <source>
        <dbReference type="PIRNR" id="PIRNR001461"/>
    </source>
</evidence>
<dbReference type="PIRSF" id="PIRSF001461">
    <property type="entry name" value="RPE"/>
    <property type="match status" value="1"/>
</dbReference>
<dbReference type="EC" id="5.1.3.1" evidence="7 10"/>
<comment type="cofactor">
    <cofactor evidence="4">
        <name>Zn(2+)</name>
        <dbReference type="ChEBI" id="CHEBI:29105"/>
    </cofactor>
</comment>
<evidence type="ECO:0000256" key="9">
    <source>
        <dbReference type="ARBA" id="ARBA00023235"/>
    </source>
</evidence>
<feature type="binding site" evidence="10 13">
    <location>
        <position position="32"/>
    </location>
    <ligand>
        <name>a divalent metal cation</name>
        <dbReference type="ChEBI" id="CHEBI:60240"/>
    </ligand>
</feature>
<comment type="similarity">
    <text evidence="6 10 11">Belongs to the ribulose-phosphate 3-epimerase family.</text>
</comment>
<dbReference type="EMBL" id="CP044016">
    <property type="protein sequence ID" value="QES89434.1"/>
    <property type="molecule type" value="Genomic_DNA"/>
</dbReference>
<evidence type="ECO:0000256" key="4">
    <source>
        <dbReference type="ARBA" id="ARBA00001947"/>
    </source>
</evidence>
<dbReference type="KEGG" id="arac:E0W69_012420"/>